<dbReference type="GO" id="GO:0006974">
    <property type="term" value="P:DNA damage response"/>
    <property type="evidence" value="ECO:0007669"/>
    <property type="project" value="UniProtKB-KW"/>
</dbReference>
<comment type="cofactor">
    <cofactor evidence="1">
        <name>Mn(2+)</name>
        <dbReference type="ChEBI" id="CHEBI:29035"/>
    </cofactor>
</comment>
<keyword evidence="9" id="KW-0597">Phosphoprotein</keyword>
<evidence type="ECO:0000256" key="23">
    <source>
        <dbReference type="ARBA" id="ARBA00068788"/>
    </source>
</evidence>
<dbReference type="AlphaFoldDB" id="V4CRZ5"/>
<dbReference type="GO" id="GO:0046872">
    <property type="term" value="F:metal ion binding"/>
    <property type="evidence" value="ECO:0007669"/>
    <property type="project" value="UniProtKB-KW"/>
</dbReference>
<name>V4CRZ5_LOTGI</name>
<dbReference type="Gene3D" id="3.30.200.20">
    <property type="entry name" value="Phosphorylase Kinase, domain 1"/>
    <property type="match status" value="1"/>
</dbReference>
<dbReference type="OrthoDB" id="68483at2759"/>
<dbReference type="FunFam" id="1.10.510.10:FF:000245">
    <property type="entry name" value="serine/threonine-protein kinase STK11"/>
    <property type="match status" value="1"/>
</dbReference>
<keyword evidence="15" id="KW-0418">Kinase</keyword>
<evidence type="ECO:0000256" key="18">
    <source>
        <dbReference type="ARBA" id="ARBA00023211"/>
    </source>
</evidence>
<evidence type="ECO:0000256" key="8">
    <source>
        <dbReference type="ARBA" id="ARBA00022527"/>
    </source>
</evidence>
<evidence type="ECO:0000256" key="7">
    <source>
        <dbReference type="ARBA" id="ARBA00022490"/>
    </source>
</evidence>
<dbReference type="PANTHER" id="PTHR24346">
    <property type="entry name" value="MAP/MICROTUBULE AFFINITY-REGULATING KINASE"/>
    <property type="match status" value="1"/>
</dbReference>
<evidence type="ECO:0000256" key="15">
    <source>
        <dbReference type="ARBA" id="ARBA00022777"/>
    </source>
</evidence>
<dbReference type="GO" id="GO:0035556">
    <property type="term" value="P:intracellular signal transduction"/>
    <property type="evidence" value="ECO:0007669"/>
    <property type="project" value="TreeGrafter"/>
</dbReference>
<dbReference type="HOGENOM" id="CLU_000288_1_2_1"/>
<proteinExistence type="inferred from homology"/>
<dbReference type="InterPro" id="IPR017441">
    <property type="entry name" value="Protein_kinase_ATP_BS"/>
</dbReference>
<comment type="catalytic activity">
    <reaction evidence="21">
        <text>L-threonyl-[protein] + ATP = O-phospho-L-threonyl-[protein] + ADP + H(+)</text>
        <dbReference type="Rhea" id="RHEA:46608"/>
        <dbReference type="Rhea" id="RHEA-COMP:11060"/>
        <dbReference type="Rhea" id="RHEA-COMP:11605"/>
        <dbReference type="ChEBI" id="CHEBI:15378"/>
        <dbReference type="ChEBI" id="CHEBI:30013"/>
        <dbReference type="ChEBI" id="CHEBI:30616"/>
        <dbReference type="ChEBI" id="CHEBI:61977"/>
        <dbReference type="ChEBI" id="CHEBI:456216"/>
        <dbReference type="EC" id="2.7.11.1"/>
    </reaction>
</comment>
<accession>V4CRZ5</accession>
<keyword evidence="20" id="KW-0131">Cell cycle</keyword>
<keyword evidence="13 24" id="KW-0547">Nucleotide-binding</keyword>
<gene>
    <name evidence="27" type="ORF">LOTGIDRAFT_208293</name>
</gene>
<evidence type="ECO:0000256" key="4">
    <source>
        <dbReference type="ARBA" id="ARBA00004496"/>
    </source>
</evidence>
<evidence type="ECO:0000313" key="28">
    <source>
        <dbReference type="Proteomes" id="UP000030746"/>
    </source>
</evidence>
<dbReference type="GeneID" id="20246053"/>
<dbReference type="GO" id="GO:0004674">
    <property type="term" value="F:protein serine/threonine kinase activity"/>
    <property type="evidence" value="ECO:0007669"/>
    <property type="project" value="UniProtKB-KW"/>
</dbReference>
<evidence type="ECO:0000256" key="12">
    <source>
        <dbReference type="ARBA" id="ARBA00022723"/>
    </source>
</evidence>
<feature type="domain" description="Protein kinase" evidence="26">
    <location>
        <begin position="65"/>
        <end position="325"/>
    </location>
</feature>
<dbReference type="SUPFAM" id="SSF56112">
    <property type="entry name" value="Protein kinase-like (PK-like)"/>
    <property type="match status" value="1"/>
</dbReference>
<protein>
    <recommendedName>
        <fullName evidence="23">Serine/threonine-protein kinase STK11</fullName>
        <ecNumber evidence="6">2.7.11.1</ecNumber>
    </recommendedName>
</protein>
<comment type="cofactor">
    <cofactor evidence="2">
        <name>Mg(2+)</name>
        <dbReference type="ChEBI" id="CHEBI:18420"/>
    </cofactor>
</comment>
<keyword evidence="18" id="KW-0464">Manganese</keyword>
<comment type="subcellular location">
    <subcellularLocation>
        <location evidence="4">Cytoplasm</location>
    </subcellularLocation>
    <subcellularLocation>
        <location evidence="3">Nucleus</location>
    </subcellularLocation>
</comment>
<dbReference type="CTD" id="20246053"/>
<dbReference type="RefSeq" id="XP_009043845.1">
    <property type="nucleotide sequence ID" value="XM_009045597.1"/>
</dbReference>
<keyword evidence="12" id="KW-0479">Metal-binding</keyword>
<dbReference type="InterPro" id="IPR000719">
    <property type="entry name" value="Prot_kinase_dom"/>
</dbReference>
<dbReference type="STRING" id="225164.V4CRZ5"/>
<dbReference type="Pfam" id="PF00069">
    <property type="entry name" value="Pkinase"/>
    <property type="match status" value="1"/>
</dbReference>
<evidence type="ECO:0000256" key="16">
    <source>
        <dbReference type="ARBA" id="ARBA00022840"/>
    </source>
</evidence>
<dbReference type="EMBL" id="KB199650">
    <property type="protein sequence ID" value="ESP05300.1"/>
    <property type="molecule type" value="Genomic_DNA"/>
</dbReference>
<dbReference type="InterPro" id="IPR039154">
    <property type="entry name" value="LKB1_c"/>
</dbReference>
<keyword evidence="17" id="KW-0460">Magnesium</keyword>
<evidence type="ECO:0000256" key="3">
    <source>
        <dbReference type="ARBA" id="ARBA00004123"/>
    </source>
</evidence>
<evidence type="ECO:0000256" key="21">
    <source>
        <dbReference type="ARBA" id="ARBA00047899"/>
    </source>
</evidence>
<dbReference type="KEGG" id="lgi:LOTGIDRAFT_208293"/>
<dbReference type="PROSITE" id="PS00107">
    <property type="entry name" value="PROTEIN_KINASE_ATP"/>
    <property type="match status" value="1"/>
</dbReference>
<dbReference type="Proteomes" id="UP000030746">
    <property type="component" value="Unassembled WGS sequence"/>
</dbReference>
<dbReference type="SMART" id="SM00220">
    <property type="entry name" value="S_TKc"/>
    <property type="match status" value="1"/>
</dbReference>
<dbReference type="PROSITE" id="PS00108">
    <property type="entry name" value="PROTEIN_KINASE_ST"/>
    <property type="match status" value="1"/>
</dbReference>
<evidence type="ECO:0000256" key="13">
    <source>
        <dbReference type="ARBA" id="ARBA00022741"/>
    </source>
</evidence>
<organism evidence="27 28">
    <name type="scientific">Lottia gigantea</name>
    <name type="common">Giant owl limpet</name>
    <dbReference type="NCBI Taxonomy" id="225164"/>
    <lineage>
        <taxon>Eukaryota</taxon>
        <taxon>Metazoa</taxon>
        <taxon>Spiralia</taxon>
        <taxon>Lophotrochozoa</taxon>
        <taxon>Mollusca</taxon>
        <taxon>Gastropoda</taxon>
        <taxon>Patellogastropoda</taxon>
        <taxon>Lottioidea</taxon>
        <taxon>Lottiidae</taxon>
        <taxon>Lottia</taxon>
    </lineage>
</organism>
<evidence type="ECO:0000256" key="14">
    <source>
        <dbReference type="ARBA" id="ARBA00022763"/>
    </source>
</evidence>
<keyword evidence="16 24" id="KW-0067">ATP-binding</keyword>
<sequence length="393" mass="45296">MAENDLIARLPSYEDDFRVSAIENVNELDFINDDDNLDNLFFHRVDSAQIIYQPRRRRAKLIGRYLMGDLLGEGSYGKVKEVLDTDSLCRRAVKILKRKKLRKIPNGEENVKREIQFLKRLHHKNVINLVDVLTNEEKQKMYMIMEYCVSELQEMLEGVPDKKFPVMQAHFYFCQLIDGLEYLHSQGIIHKDIKPGNLLLTTNETLKITDLGVAEALPPFAVDDTCKTSQGSPAFQPPEIANGLDTFSGFKVDIWSSGVTLFNITTGKYPFEGDNIYKLFECIGKGVYQLPSDMETLLSSLINGMLEYDPKKRLTIEQIRNHDWIRKKQPVLLDWVKLPPKSGNDDDIYRSMTVVPYLEDLHYGTPSEEDEEQFLPDGFTQPIPITQSKFYLQ</sequence>
<comment type="catalytic activity">
    <reaction evidence="22">
        <text>L-seryl-[protein] + ATP = O-phospho-L-seryl-[protein] + ADP + H(+)</text>
        <dbReference type="Rhea" id="RHEA:17989"/>
        <dbReference type="Rhea" id="RHEA-COMP:9863"/>
        <dbReference type="Rhea" id="RHEA-COMP:11604"/>
        <dbReference type="ChEBI" id="CHEBI:15378"/>
        <dbReference type="ChEBI" id="CHEBI:29999"/>
        <dbReference type="ChEBI" id="CHEBI:30616"/>
        <dbReference type="ChEBI" id="CHEBI:83421"/>
        <dbReference type="ChEBI" id="CHEBI:456216"/>
        <dbReference type="EC" id="2.7.11.1"/>
    </reaction>
</comment>
<evidence type="ECO:0000256" key="24">
    <source>
        <dbReference type="PROSITE-ProRule" id="PRU10141"/>
    </source>
</evidence>
<dbReference type="GO" id="GO:0001558">
    <property type="term" value="P:regulation of cell growth"/>
    <property type="evidence" value="ECO:0007669"/>
    <property type="project" value="InterPro"/>
</dbReference>
<feature type="binding site" evidence="24">
    <location>
        <position position="94"/>
    </location>
    <ligand>
        <name>ATP</name>
        <dbReference type="ChEBI" id="CHEBI:30616"/>
    </ligand>
</feature>
<evidence type="ECO:0000256" key="6">
    <source>
        <dbReference type="ARBA" id="ARBA00012513"/>
    </source>
</evidence>
<evidence type="ECO:0000256" key="11">
    <source>
        <dbReference type="ARBA" id="ARBA00022703"/>
    </source>
</evidence>
<dbReference type="GO" id="GO:0005737">
    <property type="term" value="C:cytoplasm"/>
    <property type="evidence" value="ECO:0007669"/>
    <property type="project" value="UniProtKB-SubCell"/>
</dbReference>
<evidence type="ECO:0000256" key="25">
    <source>
        <dbReference type="RuleBase" id="RU000304"/>
    </source>
</evidence>
<evidence type="ECO:0000256" key="1">
    <source>
        <dbReference type="ARBA" id="ARBA00001936"/>
    </source>
</evidence>
<evidence type="ECO:0000256" key="9">
    <source>
        <dbReference type="ARBA" id="ARBA00022553"/>
    </source>
</evidence>
<keyword evidence="19" id="KW-0539">Nucleus</keyword>
<reference evidence="27 28" key="1">
    <citation type="journal article" date="2013" name="Nature">
        <title>Insights into bilaterian evolution from three spiralian genomes.</title>
        <authorList>
            <person name="Simakov O."/>
            <person name="Marletaz F."/>
            <person name="Cho S.J."/>
            <person name="Edsinger-Gonzales E."/>
            <person name="Havlak P."/>
            <person name="Hellsten U."/>
            <person name="Kuo D.H."/>
            <person name="Larsson T."/>
            <person name="Lv J."/>
            <person name="Arendt D."/>
            <person name="Savage R."/>
            <person name="Osoegawa K."/>
            <person name="de Jong P."/>
            <person name="Grimwood J."/>
            <person name="Chapman J.A."/>
            <person name="Shapiro H."/>
            <person name="Aerts A."/>
            <person name="Otillar R.P."/>
            <person name="Terry A.Y."/>
            <person name="Boore J.L."/>
            <person name="Grigoriev I.V."/>
            <person name="Lindberg D.R."/>
            <person name="Seaver E.C."/>
            <person name="Weisblat D.A."/>
            <person name="Putnam N.H."/>
            <person name="Rokhsar D.S."/>
        </authorList>
    </citation>
    <scope>NUCLEOTIDE SEQUENCE [LARGE SCALE GENOMIC DNA]</scope>
</reference>
<dbReference type="GO" id="GO:0005634">
    <property type="term" value="C:nucleus"/>
    <property type="evidence" value="ECO:0007669"/>
    <property type="project" value="UniProtKB-SubCell"/>
</dbReference>
<dbReference type="GO" id="GO:0042593">
    <property type="term" value="P:glucose homeostasis"/>
    <property type="evidence" value="ECO:0007669"/>
    <property type="project" value="InterPro"/>
</dbReference>
<dbReference type="OMA" id="AYHYGSE"/>
<dbReference type="FunFam" id="3.30.200.20:FF:000235">
    <property type="entry name" value="serine/threonine-protein kinase STK11"/>
    <property type="match status" value="1"/>
</dbReference>
<evidence type="ECO:0000256" key="17">
    <source>
        <dbReference type="ARBA" id="ARBA00022842"/>
    </source>
</evidence>
<dbReference type="GO" id="GO:0005524">
    <property type="term" value="F:ATP binding"/>
    <property type="evidence" value="ECO:0007669"/>
    <property type="project" value="UniProtKB-UniRule"/>
</dbReference>
<dbReference type="Gene3D" id="1.10.510.10">
    <property type="entry name" value="Transferase(Phosphotransferase) domain 1"/>
    <property type="match status" value="1"/>
</dbReference>
<evidence type="ECO:0000256" key="10">
    <source>
        <dbReference type="ARBA" id="ARBA00022679"/>
    </source>
</evidence>
<evidence type="ECO:0000256" key="5">
    <source>
        <dbReference type="ARBA" id="ARBA00009985"/>
    </source>
</evidence>
<keyword evidence="10" id="KW-0808">Transferase</keyword>
<dbReference type="GO" id="GO:0030010">
    <property type="term" value="P:establishment of cell polarity"/>
    <property type="evidence" value="ECO:0007669"/>
    <property type="project" value="InterPro"/>
</dbReference>
<keyword evidence="28" id="KW-1185">Reference proteome</keyword>
<keyword evidence="11" id="KW-0053">Apoptosis</keyword>
<dbReference type="InterPro" id="IPR011009">
    <property type="entry name" value="Kinase-like_dom_sf"/>
</dbReference>
<evidence type="ECO:0000256" key="19">
    <source>
        <dbReference type="ARBA" id="ARBA00023242"/>
    </source>
</evidence>
<evidence type="ECO:0000313" key="27">
    <source>
        <dbReference type="EMBL" id="ESP05300.1"/>
    </source>
</evidence>
<comment type="similarity">
    <text evidence="5">Belongs to the protein kinase superfamily. CAMK Ser/Thr protein kinase family. LKB1 subfamily.</text>
</comment>
<dbReference type="GO" id="GO:0030295">
    <property type="term" value="F:protein kinase activator activity"/>
    <property type="evidence" value="ECO:0007669"/>
    <property type="project" value="InterPro"/>
</dbReference>
<keyword evidence="8 25" id="KW-0723">Serine/threonine-protein kinase</keyword>
<evidence type="ECO:0000259" key="26">
    <source>
        <dbReference type="PROSITE" id="PS50011"/>
    </source>
</evidence>
<evidence type="ECO:0000256" key="22">
    <source>
        <dbReference type="ARBA" id="ARBA00048679"/>
    </source>
</evidence>
<dbReference type="InterPro" id="IPR008271">
    <property type="entry name" value="Ser/Thr_kinase_AS"/>
</dbReference>
<dbReference type="GO" id="GO:0006915">
    <property type="term" value="P:apoptotic process"/>
    <property type="evidence" value="ECO:0007669"/>
    <property type="project" value="UniProtKB-KW"/>
</dbReference>
<dbReference type="EC" id="2.7.11.1" evidence="6"/>
<keyword evidence="14" id="KW-0227">DNA damage</keyword>
<keyword evidence="7" id="KW-0963">Cytoplasm</keyword>
<dbReference type="CDD" id="cd14119">
    <property type="entry name" value="STKc_LKB1"/>
    <property type="match status" value="1"/>
</dbReference>
<evidence type="ECO:0000256" key="20">
    <source>
        <dbReference type="ARBA" id="ARBA00023306"/>
    </source>
</evidence>
<dbReference type="PANTHER" id="PTHR24346:SF94">
    <property type="entry name" value="NON-SPECIFIC SERINE_THREONINE PROTEIN KINASE"/>
    <property type="match status" value="1"/>
</dbReference>
<dbReference type="PROSITE" id="PS50011">
    <property type="entry name" value="PROTEIN_KINASE_DOM"/>
    <property type="match status" value="1"/>
</dbReference>
<evidence type="ECO:0000256" key="2">
    <source>
        <dbReference type="ARBA" id="ARBA00001946"/>
    </source>
</evidence>